<dbReference type="CDD" id="cd00082">
    <property type="entry name" value="HisKA"/>
    <property type="match status" value="1"/>
</dbReference>
<dbReference type="PANTHER" id="PTHR45528">
    <property type="entry name" value="SENSOR HISTIDINE KINASE CPXA"/>
    <property type="match status" value="1"/>
</dbReference>
<keyword evidence="4" id="KW-1003">Cell membrane</keyword>
<protein>
    <recommendedName>
        <fullName evidence="3">histidine kinase</fullName>
        <ecNumber evidence="3">2.7.13.3</ecNumber>
    </recommendedName>
</protein>
<evidence type="ECO:0000256" key="7">
    <source>
        <dbReference type="ARBA" id="ARBA00022692"/>
    </source>
</evidence>
<feature type="transmembrane region" description="Helical" evidence="14">
    <location>
        <begin position="12"/>
        <end position="29"/>
    </location>
</feature>
<name>A0A9D1WTE7_9FIRM</name>
<evidence type="ECO:0000256" key="4">
    <source>
        <dbReference type="ARBA" id="ARBA00022475"/>
    </source>
</evidence>
<dbReference type="Pfam" id="PF00512">
    <property type="entry name" value="HisKA"/>
    <property type="match status" value="1"/>
</dbReference>
<sequence length="705" mass="81018">MDTKWKKWINTLCIVVVICLMTVGGIFSLNGTREAASLNGGVSMDVFQENGYFTNLYQQGLLFRWAEEQGYTLEDENYHGISDELLDQIQDEMALDADLVIKPYGKKTTEDKTTYGNQKADFQKGNLTQIQVQRDQSEQINRAGQFVQWENGYEGQYDPDVFYQFSGDMMITLPEGLLINGEEGQRLESGTIRIRITQKGMDLIEKEYNKERKQLIRYIKEMVVTLALEVLGIILLIVLFALQKKRTKFFAWLDHIWWEVIAIAGFWIGVGLMGLHAWVWSVRQDHTNGLIDGAQAEIISMICWVLCFALILLFAVCIQTTVWRIKEHKLLDSTLCIGYFRKWHRNAKKRRELEYEAMSFEQQHVKDRIQEYRIARRILIVFIIFGICIMNLSGVLGLGFVILGAVGLKYLVKYSDKYAAEQKDLNKLVEQIDRISNGELTASTDIEEGTIYYDYSQKLSNIGNGMEKALEDQMRNERMKIDLITNVSHDLKTPLTSIIGYVDLLNRDETLSPEAKDYVRILNQKTERLKNIISDLFELAKSTSGNAKVSLEVMDMRRLLEQTLAEMGDKIEASGFQIRFSCKAKDTKFLGDVGRMYRVVQNVLENALKYSLKGTRIFIDITETKDRLRLEVVNTASYEMDFTEEEIMERFARAEKSRTSEGNGLGLSIADSFTKNCGGNFGIEVRGDQFRVEISFQKYTEQGEL</sequence>
<feature type="domain" description="Histidine kinase" evidence="15">
    <location>
        <begin position="486"/>
        <end position="700"/>
    </location>
</feature>
<dbReference type="Proteomes" id="UP000886721">
    <property type="component" value="Unassembled WGS sequence"/>
</dbReference>
<dbReference type="FunFam" id="1.10.287.130:FF:000001">
    <property type="entry name" value="Two-component sensor histidine kinase"/>
    <property type="match status" value="1"/>
</dbReference>
<keyword evidence="12" id="KW-0902">Two-component regulatory system</keyword>
<keyword evidence="6" id="KW-0808">Transferase</keyword>
<evidence type="ECO:0000256" key="12">
    <source>
        <dbReference type="ARBA" id="ARBA00023012"/>
    </source>
</evidence>
<proteinExistence type="predicted"/>
<evidence type="ECO:0000256" key="1">
    <source>
        <dbReference type="ARBA" id="ARBA00000085"/>
    </source>
</evidence>
<reference evidence="16" key="2">
    <citation type="submission" date="2021-04" db="EMBL/GenBank/DDBJ databases">
        <authorList>
            <person name="Gilroy R."/>
        </authorList>
    </citation>
    <scope>NUCLEOTIDE SEQUENCE</scope>
    <source>
        <strain evidence="16">CHK191-13928</strain>
    </source>
</reference>
<dbReference type="SMART" id="SM00387">
    <property type="entry name" value="HATPase_c"/>
    <property type="match status" value="1"/>
</dbReference>
<evidence type="ECO:0000256" key="2">
    <source>
        <dbReference type="ARBA" id="ARBA00004651"/>
    </source>
</evidence>
<evidence type="ECO:0000256" key="13">
    <source>
        <dbReference type="ARBA" id="ARBA00023136"/>
    </source>
</evidence>
<dbReference type="InterPro" id="IPR036890">
    <property type="entry name" value="HATPase_C_sf"/>
</dbReference>
<keyword evidence="5" id="KW-0597">Phosphoprotein</keyword>
<evidence type="ECO:0000256" key="9">
    <source>
        <dbReference type="ARBA" id="ARBA00022777"/>
    </source>
</evidence>
<comment type="catalytic activity">
    <reaction evidence="1">
        <text>ATP + protein L-histidine = ADP + protein N-phospho-L-histidine.</text>
        <dbReference type="EC" id="2.7.13.3"/>
    </reaction>
</comment>
<keyword evidence="8" id="KW-0547">Nucleotide-binding</keyword>
<organism evidence="16 17">
    <name type="scientific">Candidatus Anaerostipes excrementavium</name>
    <dbReference type="NCBI Taxonomy" id="2838463"/>
    <lineage>
        <taxon>Bacteria</taxon>
        <taxon>Bacillati</taxon>
        <taxon>Bacillota</taxon>
        <taxon>Clostridia</taxon>
        <taxon>Lachnospirales</taxon>
        <taxon>Lachnospiraceae</taxon>
        <taxon>Anaerostipes</taxon>
    </lineage>
</organism>
<dbReference type="EC" id="2.7.13.3" evidence="3"/>
<keyword evidence="11 14" id="KW-1133">Transmembrane helix</keyword>
<dbReference type="InterPro" id="IPR003661">
    <property type="entry name" value="HisK_dim/P_dom"/>
</dbReference>
<keyword evidence="13 14" id="KW-0472">Membrane</keyword>
<comment type="caution">
    <text evidence="16">The sequence shown here is derived from an EMBL/GenBank/DDBJ whole genome shotgun (WGS) entry which is preliminary data.</text>
</comment>
<dbReference type="SUPFAM" id="SSF55874">
    <property type="entry name" value="ATPase domain of HSP90 chaperone/DNA topoisomerase II/histidine kinase"/>
    <property type="match status" value="1"/>
</dbReference>
<feature type="transmembrane region" description="Helical" evidence="14">
    <location>
        <begin position="298"/>
        <end position="318"/>
    </location>
</feature>
<evidence type="ECO:0000313" key="17">
    <source>
        <dbReference type="Proteomes" id="UP000886721"/>
    </source>
</evidence>
<dbReference type="AlphaFoldDB" id="A0A9D1WTE7"/>
<dbReference type="EMBL" id="DXEM01000001">
    <property type="protein sequence ID" value="HIX66511.1"/>
    <property type="molecule type" value="Genomic_DNA"/>
</dbReference>
<dbReference type="Pfam" id="PF02518">
    <property type="entry name" value="HATPase_c"/>
    <property type="match status" value="1"/>
</dbReference>
<dbReference type="InterPro" id="IPR005467">
    <property type="entry name" value="His_kinase_dom"/>
</dbReference>
<keyword evidence="9 16" id="KW-0418">Kinase</keyword>
<dbReference type="SUPFAM" id="SSF47384">
    <property type="entry name" value="Homodimeric domain of signal transducing histidine kinase"/>
    <property type="match status" value="1"/>
</dbReference>
<dbReference type="GO" id="GO:0000155">
    <property type="term" value="F:phosphorelay sensor kinase activity"/>
    <property type="evidence" value="ECO:0007669"/>
    <property type="project" value="InterPro"/>
</dbReference>
<dbReference type="GO" id="GO:0005886">
    <property type="term" value="C:plasma membrane"/>
    <property type="evidence" value="ECO:0007669"/>
    <property type="project" value="UniProtKB-SubCell"/>
</dbReference>
<evidence type="ECO:0000256" key="10">
    <source>
        <dbReference type="ARBA" id="ARBA00022840"/>
    </source>
</evidence>
<feature type="transmembrane region" description="Helical" evidence="14">
    <location>
        <begin position="255"/>
        <end position="278"/>
    </location>
</feature>
<dbReference type="GO" id="GO:0005524">
    <property type="term" value="F:ATP binding"/>
    <property type="evidence" value="ECO:0007669"/>
    <property type="project" value="UniProtKB-KW"/>
</dbReference>
<evidence type="ECO:0000256" key="3">
    <source>
        <dbReference type="ARBA" id="ARBA00012438"/>
    </source>
</evidence>
<evidence type="ECO:0000256" key="14">
    <source>
        <dbReference type="SAM" id="Phobius"/>
    </source>
</evidence>
<dbReference type="InterPro" id="IPR003594">
    <property type="entry name" value="HATPase_dom"/>
</dbReference>
<comment type="subcellular location">
    <subcellularLocation>
        <location evidence="2">Cell membrane</location>
        <topology evidence="2">Multi-pass membrane protein</topology>
    </subcellularLocation>
</comment>
<feature type="transmembrane region" description="Helical" evidence="14">
    <location>
        <begin position="222"/>
        <end position="243"/>
    </location>
</feature>
<accession>A0A9D1WTE7</accession>
<dbReference type="InterPro" id="IPR050398">
    <property type="entry name" value="HssS/ArlS-like"/>
</dbReference>
<evidence type="ECO:0000259" key="15">
    <source>
        <dbReference type="PROSITE" id="PS50109"/>
    </source>
</evidence>
<reference evidence="16" key="1">
    <citation type="journal article" date="2021" name="PeerJ">
        <title>Extensive microbial diversity within the chicken gut microbiome revealed by metagenomics and culture.</title>
        <authorList>
            <person name="Gilroy R."/>
            <person name="Ravi A."/>
            <person name="Getino M."/>
            <person name="Pursley I."/>
            <person name="Horton D.L."/>
            <person name="Alikhan N.F."/>
            <person name="Baker D."/>
            <person name="Gharbi K."/>
            <person name="Hall N."/>
            <person name="Watson M."/>
            <person name="Adriaenssens E.M."/>
            <person name="Foster-Nyarko E."/>
            <person name="Jarju S."/>
            <person name="Secka A."/>
            <person name="Antonio M."/>
            <person name="Oren A."/>
            <person name="Chaudhuri R.R."/>
            <person name="La Ragione R."/>
            <person name="Hildebrand F."/>
            <person name="Pallen M.J."/>
        </authorList>
    </citation>
    <scope>NUCLEOTIDE SEQUENCE</scope>
    <source>
        <strain evidence="16">CHK191-13928</strain>
    </source>
</reference>
<evidence type="ECO:0000256" key="8">
    <source>
        <dbReference type="ARBA" id="ARBA00022741"/>
    </source>
</evidence>
<dbReference type="SMART" id="SM00388">
    <property type="entry name" value="HisKA"/>
    <property type="match status" value="1"/>
</dbReference>
<keyword evidence="7 14" id="KW-0812">Transmembrane</keyword>
<feature type="transmembrane region" description="Helical" evidence="14">
    <location>
        <begin position="378"/>
        <end position="408"/>
    </location>
</feature>
<dbReference type="InterPro" id="IPR036097">
    <property type="entry name" value="HisK_dim/P_sf"/>
</dbReference>
<evidence type="ECO:0000256" key="11">
    <source>
        <dbReference type="ARBA" id="ARBA00022989"/>
    </source>
</evidence>
<evidence type="ECO:0000313" key="16">
    <source>
        <dbReference type="EMBL" id="HIX66511.1"/>
    </source>
</evidence>
<dbReference type="PROSITE" id="PS50109">
    <property type="entry name" value="HIS_KIN"/>
    <property type="match status" value="1"/>
</dbReference>
<keyword evidence="10" id="KW-0067">ATP-binding</keyword>
<evidence type="ECO:0000256" key="6">
    <source>
        <dbReference type="ARBA" id="ARBA00022679"/>
    </source>
</evidence>
<gene>
    <name evidence="16" type="ORF">H9735_00115</name>
</gene>
<dbReference type="PANTHER" id="PTHR45528:SF1">
    <property type="entry name" value="SENSOR HISTIDINE KINASE CPXA"/>
    <property type="match status" value="1"/>
</dbReference>
<dbReference type="Gene3D" id="1.10.287.130">
    <property type="match status" value="1"/>
</dbReference>
<evidence type="ECO:0000256" key="5">
    <source>
        <dbReference type="ARBA" id="ARBA00022553"/>
    </source>
</evidence>
<dbReference type="Gene3D" id="3.30.565.10">
    <property type="entry name" value="Histidine kinase-like ATPase, C-terminal domain"/>
    <property type="match status" value="1"/>
</dbReference>